<proteinExistence type="predicted"/>
<protein>
    <recommendedName>
        <fullName evidence="1">Phage-Barnase-EndoU-ColicinE5/D-RelE like nuclease 2 domain-containing protein</fullName>
    </recommendedName>
</protein>
<comment type="caution">
    <text evidence="2">The sequence shown here is derived from an EMBL/GenBank/DDBJ whole genome shotgun (WGS) entry which is preliminary data.</text>
</comment>
<keyword evidence="3" id="KW-1185">Reference proteome</keyword>
<dbReference type="Pfam" id="PF18810">
    <property type="entry name" value="PBECR2"/>
    <property type="match status" value="1"/>
</dbReference>
<dbReference type="EMBL" id="BSPX01000029">
    <property type="protein sequence ID" value="GLT22667.1"/>
    <property type="molecule type" value="Genomic_DNA"/>
</dbReference>
<sequence length="128" mass="14630">MIHRDVTGVPLQFTREQIESMMDALPPEHRQLAKELAETIVAPHEIWQAWVRDENNQGQWQKTRSYLRFLDLAHLDIGAPFGATVVKFAYSAAWELASIGILLGTYDDVADQMETIRSGSIEYSIQRQ</sequence>
<accession>A0ABQ6FBT7</accession>
<evidence type="ECO:0000313" key="3">
    <source>
        <dbReference type="Proteomes" id="UP001157167"/>
    </source>
</evidence>
<feature type="domain" description="Phage-Barnase-EndoU-ColicinE5/D-RelE like nuclease 2" evidence="1">
    <location>
        <begin position="2"/>
        <end position="96"/>
    </location>
</feature>
<dbReference type="InterPro" id="IPR041110">
    <property type="entry name" value="PBECR2"/>
</dbReference>
<gene>
    <name evidence="2" type="ORF">GCM10007933_21270</name>
</gene>
<evidence type="ECO:0000313" key="2">
    <source>
        <dbReference type="EMBL" id="GLT22667.1"/>
    </source>
</evidence>
<dbReference type="RefSeq" id="WP_284187952.1">
    <property type="nucleotide sequence ID" value="NZ_BSPX01000029.1"/>
</dbReference>
<reference evidence="3" key="1">
    <citation type="journal article" date="2019" name="Int. J. Syst. Evol. Microbiol.">
        <title>The Global Catalogue of Microorganisms (GCM) 10K type strain sequencing project: providing services to taxonomists for standard genome sequencing and annotation.</title>
        <authorList>
            <consortium name="The Broad Institute Genomics Platform"/>
            <consortium name="The Broad Institute Genome Sequencing Center for Infectious Disease"/>
            <person name="Wu L."/>
            <person name="Ma J."/>
        </authorList>
    </citation>
    <scope>NUCLEOTIDE SEQUENCE [LARGE SCALE GENOMIC DNA]</scope>
    <source>
        <strain evidence="3">NBRC 102407</strain>
    </source>
</reference>
<organism evidence="2 3">
    <name type="scientific">Zoogloea oryzae</name>
    <dbReference type="NCBI Taxonomy" id="310767"/>
    <lineage>
        <taxon>Bacteria</taxon>
        <taxon>Pseudomonadati</taxon>
        <taxon>Pseudomonadota</taxon>
        <taxon>Betaproteobacteria</taxon>
        <taxon>Rhodocyclales</taxon>
        <taxon>Zoogloeaceae</taxon>
        <taxon>Zoogloea</taxon>
    </lineage>
</organism>
<name>A0ABQ6FBT7_9RHOO</name>
<dbReference type="Proteomes" id="UP001157167">
    <property type="component" value="Unassembled WGS sequence"/>
</dbReference>
<evidence type="ECO:0000259" key="1">
    <source>
        <dbReference type="Pfam" id="PF18810"/>
    </source>
</evidence>